<feature type="transmembrane region" description="Helical" evidence="8">
    <location>
        <begin position="248"/>
        <end position="271"/>
    </location>
</feature>
<feature type="region of interest" description="Disordered" evidence="7">
    <location>
        <begin position="1"/>
        <end position="35"/>
    </location>
</feature>
<keyword evidence="3" id="KW-0813">Transport</keyword>
<keyword evidence="5 8" id="KW-1133">Transmembrane helix</keyword>
<evidence type="ECO:0000256" key="2">
    <source>
        <dbReference type="ARBA" id="ARBA00006727"/>
    </source>
</evidence>
<evidence type="ECO:0000256" key="5">
    <source>
        <dbReference type="ARBA" id="ARBA00022989"/>
    </source>
</evidence>
<proteinExistence type="inferred from homology"/>
<keyword evidence="4 8" id="KW-0812">Transmembrane</keyword>
<feature type="transmembrane region" description="Helical" evidence="8">
    <location>
        <begin position="171"/>
        <end position="191"/>
    </location>
</feature>
<sequence length="311" mass="33541">MSHSQIPNTTPTDSKPTSTHHEPAIETESQPNTPPDGGAAACLVVLGSWCCSFSSLGWINSMGSFQQYYQIGPLHDFLTSTIACIPSLQLFFLFALGPIVGILFDNYGPRPLVIGGTFLHVFGLMMASLGWRYAHFLAAQGVVSAVGLRVCLHLSWKALAYISTCFSKLRALALSTLSTGASSGCVVFPIVVSRMIETIGFPWTMRTCALIILGLKSIAIFAVRSRTTPVSSKISAGRISAPFRESPFLLLLFGVFVMTFGAYVPIVYIAVQGFQQAHMSNEMAQQLVAIYNASSLIGRLIAGYTADRLGR</sequence>
<evidence type="ECO:0000313" key="10">
    <source>
        <dbReference type="EMBL" id="CAG8983795.1"/>
    </source>
</evidence>
<dbReference type="Proteomes" id="UP000701801">
    <property type="component" value="Unassembled WGS sequence"/>
</dbReference>
<reference evidence="10" key="1">
    <citation type="submission" date="2021-07" db="EMBL/GenBank/DDBJ databases">
        <authorList>
            <person name="Durling M."/>
        </authorList>
    </citation>
    <scope>NUCLEOTIDE SEQUENCE</scope>
</reference>
<dbReference type="PANTHER" id="PTHR11360">
    <property type="entry name" value="MONOCARBOXYLATE TRANSPORTER"/>
    <property type="match status" value="1"/>
</dbReference>
<dbReference type="SUPFAM" id="SSF103473">
    <property type="entry name" value="MFS general substrate transporter"/>
    <property type="match status" value="1"/>
</dbReference>
<evidence type="ECO:0000259" key="9">
    <source>
        <dbReference type="PROSITE" id="PS50850"/>
    </source>
</evidence>
<evidence type="ECO:0000256" key="1">
    <source>
        <dbReference type="ARBA" id="ARBA00004141"/>
    </source>
</evidence>
<dbReference type="InterPro" id="IPR050327">
    <property type="entry name" value="Proton-linked_MCT"/>
</dbReference>
<keyword evidence="11" id="KW-1185">Reference proteome</keyword>
<dbReference type="PANTHER" id="PTHR11360:SF224">
    <property type="entry name" value="MAJOR FACILITATOR SUPERFAMILY (MFS) PROFILE DOMAIN-CONTAINING PROTEIN-RELATED"/>
    <property type="match status" value="1"/>
</dbReference>
<dbReference type="Pfam" id="PF07690">
    <property type="entry name" value="MFS_1"/>
    <property type="match status" value="1"/>
</dbReference>
<comment type="subcellular location">
    <subcellularLocation>
        <location evidence="1">Membrane</location>
        <topology evidence="1">Multi-pass membrane protein</topology>
    </subcellularLocation>
</comment>
<gene>
    <name evidence="10" type="ORF">HYALB_00006760</name>
</gene>
<keyword evidence="6 8" id="KW-0472">Membrane</keyword>
<organism evidence="10 11">
    <name type="scientific">Hymenoscyphus albidus</name>
    <dbReference type="NCBI Taxonomy" id="595503"/>
    <lineage>
        <taxon>Eukaryota</taxon>
        <taxon>Fungi</taxon>
        <taxon>Dikarya</taxon>
        <taxon>Ascomycota</taxon>
        <taxon>Pezizomycotina</taxon>
        <taxon>Leotiomycetes</taxon>
        <taxon>Helotiales</taxon>
        <taxon>Helotiaceae</taxon>
        <taxon>Hymenoscyphus</taxon>
    </lineage>
</organism>
<dbReference type="InterPro" id="IPR011701">
    <property type="entry name" value="MFS"/>
</dbReference>
<feature type="transmembrane region" description="Helical" evidence="8">
    <location>
        <begin position="283"/>
        <end position="302"/>
    </location>
</feature>
<evidence type="ECO:0000256" key="4">
    <source>
        <dbReference type="ARBA" id="ARBA00022692"/>
    </source>
</evidence>
<dbReference type="EMBL" id="CAJVRM010000740">
    <property type="protein sequence ID" value="CAG8983795.1"/>
    <property type="molecule type" value="Genomic_DNA"/>
</dbReference>
<feature type="transmembrane region" description="Helical" evidence="8">
    <location>
        <begin position="38"/>
        <end position="59"/>
    </location>
</feature>
<accession>A0A9N9LYU6</accession>
<name>A0A9N9LYU6_9HELO</name>
<dbReference type="PROSITE" id="PS50850">
    <property type="entry name" value="MFS"/>
    <property type="match status" value="1"/>
</dbReference>
<dbReference type="InterPro" id="IPR036259">
    <property type="entry name" value="MFS_trans_sf"/>
</dbReference>
<evidence type="ECO:0000256" key="8">
    <source>
        <dbReference type="SAM" id="Phobius"/>
    </source>
</evidence>
<feature type="transmembrane region" description="Helical" evidence="8">
    <location>
        <begin position="111"/>
        <end position="131"/>
    </location>
</feature>
<dbReference type="OrthoDB" id="5667at2759"/>
<evidence type="ECO:0000256" key="3">
    <source>
        <dbReference type="ARBA" id="ARBA00022448"/>
    </source>
</evidence>
<dbReference type="Gene3D" id="1.20.1250.20">
    <property type="entry name" value="MFS general substrate transporter like domains"/>
    <property type="match status" value="2"/>
</dbReference>
<comment type="caution">
    <text evidence="10">The sequence shown here is derived from an EMBL/GenBank/DDBJ whole genome shotgun (WGS) entry which is preliminary data.</text>
</comment>
<dbReference type="GO" id="GO:0016020">
    <property type="term" value="C:membrane"/>
    <property type="evidence" value="ECO:0007669"/>
    <property type="project" value="UniProtKB-SubCell"/>
</dbReference>
<dbReference type="InterPro" id="IPR020846">
    <property type="entry name" value="MFS_dom"/>
</dbReference>
<dbReference type="GO" id="GO:0022857">
    <property type="term" value="F:transmembrane transporter activity"/>
    <property type="evidence" value="ECO:0007669"/>
    <property type="project" value="InterPro"/>
</dbReference>
<feature type="compositionally biased region" description="Polar residues" evidence="7">
    <location>
        <begin position="1"/>
        <end position="17"/>
    </location>
</feature>
<dbReference type="AlphaFoldDB" id="A0A9N9LYU6"/>
<feature type="domain" description="Major facilitator superfamily (MFS) profile" evidence="9">
    <location>
        <begin position="247"/>
        <end position="311"/>
    </location>
</feature>
<evidence type="ECO:0000313" key="11">
    <source>
        <dbReference type="Proteomes" id="UP000701801"/>
    </source>
</evidence>
<evidence type="ECO:0000256" key="7">
    <source>
        <dbReference type="SAM" id="MobiDB-lite"/>
    </source>
</evidence>
<protein>
    <recommendedName>
        <fullName evidence="9">Major facilitator superfamily (MFS) profile domain-containing protein</fullName>
    </recommendedName>
</protein>
<comment type="similarity">
    <text evidence="2">Belongs to the major facilitator superfamily. Monocarboxylate porter (TC 2.A.1.13) family.</text>
</comment>
<feature type="transmembrane region" description="Helical" evidence="8">
    <location>
        <begin position="79"/>
        <end position="104"/>
    </location>
</feature>
<feature type="transmembrane region" description="Helical" evidence="8">
    <location>
        <begin position="203"/>
        <end position="223"/>
    </location>
</feature>
<evidence type="ECO:0000256" key="6">
    <source>
        <dbReference type="ARBA" id="ARBA00023136"/>
    </source>
</evidence>